<gene>
    <name evidence="2" type="primary">AlNc14C38G3327</name>
    <name evidence="2" type="ORF">ALNC14_038160</name>
</gene>
<dbReference type="EMBL" id="FR824083">
    <property type="protein sequence ID" value="CCA17673.1"/>
    <property type="molecule type" value="Genomic_DNA"/>
</dbReference>
<dbReference type="HOGENOM" id="CLU_925644_0_0_1"/>
<feature type="compositionally biased region" description="Polar residues" evidence="1">
    <location>
        <begin position="266"/>
        <end position="281"/>
    </location>
</feature>
<feature type="region of interest" description="Disordered" evidence="1">
    <location>
        <begin position="260"/>
        <end position="285"/>
    </location>
</feature>
<organism evidence="2">
    <name type="scientific">Albugo laibachii Nc14</name>
    <dbReference type="NCBI Taxonomy" id="890382"/>
    <lineage>
        <taxon>Eukaryota</taxon>
        <taxon>Sar</taxon>
        <taxon>Stramenopiles</taxon>
        <taxon>Oomycota</taxon>
        <taxon>Peronosporomycetes</taxon>
        <taxon>Albuginales</taxon>
        <taxon>Albuginaceae</taxon>
        <taxon>Albugo</taxon>
    </lineage>
</organism>
<accession>F0W960</accession>
<reference evidence="2" key="2">
    <citation type="submission" date="2011-02" db="EMBL/GenBank/DDBJ databases">
        <authorList>
            <person name="MacLean D."/>
        </authorList>
    </citation>
    <scope>NUCLEOTIDE SEQUENCE</scope>
</reference>
<dbReference type="AlphaFoldDB" id="F0W960"/>
<name>F0W960_9STRA</name>
<proteinExistence type="predicted"/>
<reference evidence="2" key="1">
    <citation type="journal article" date="2011" name="PLoS Biol.">
        <title>Gene gain and loss during evolution of obligate parasitism in the white rust pathogen of Arabidopsis thaliana.</title>
        <authorList>
            <person name="Kemen E."/>
            <person name="Gardiner A."/>
            <person name="Schultz-Larsen T."/>
            <person name="Kemen A.C."/>
            <person name="Balmuth A.L."/>
            <person name="Robert-Seilaniantz A."/>
            <person name="Bailey K."/>
            <person name="Holub E."/>
            <person name="Studholme D.J."/>
            <person name="Maclean D."/>
            <person name="Jones J.D."/>
        </authorList>
    </citation>
    <scope>NUCLEOTIDE SEQUENCE</scope>
</reference>
<evidence type="ECO:0000313" key="2">
    <source>
        <dbReference type="EMBL" id="CCA17673.1"/>
    </source>
</evidence>
<sequence length="301" mass="35082">MTQMATLFSFLTPKDCDRLWRNGLMRKEGIPACDLSSKYCYKEFVYFDGTLLQVLRSIQEMEQNTDMKHDRTESEIWPTVNLNSSLENEKKRTITQTFEQFQTPQFKKSVCRTKQIEVDSPDAVTDFPLLVNDIACIEKQVFDDNGKRTRTKESNATTRKVKFQHAKDESCYQSETKRARMTCDGAHRDETNCKDSSSIAFLKILQCRYSYLSQVVGKTTKQAQNLWKRIFQLSINILSDFISRSDHEMVELWDQDFEKKRKGESLATTTSDKNGPKITTSPEKEQDKLKVSTYVYIKKRL</sequence>
<protein>
    <submittedName>
        <fullName evidence="2">AlNc14C38G3327 protein</fullName>
    </submittedName>
</protein>
<evidence type="ECO:0000256" key="1">
    <source>
        <dbReference type="SAM" id="MobiDB-lite"/>
    </source>
</evidence>